<evidence type="ECO:0000256" key="1">
    <source>
        <dbReference type="SAM" id="MobiDB-lite"/>
    </source>
</evidence>
<comment type="caution">
    <text evidence="2">The sequence shown here is derived from an EMBL/GenBank/DDBJ whole genome shotgun (WGS) entry which is preliminary data.</text>
</comment>
<dbReference type="Proteomes" id="UP000299102">
    <property type="component" value="Unassembled WGS sequence"/>
</dbReference>
<evidence type="ECO:0000313" key="3">
    <source>
        <dbReference type="Proteomes" id="UP000299102"/>
    </source>
</evidence>
<sequence length="164" mass="18392">MGFYTFLKLKEKLRYKWFRDAEGAVAAYGVAVEATAKCEWIMRCGSMQSDIRRAAELRVSLKFGSPFAMQDIKELCPEKNPRIKGALISGDILSTVLRYLLLGGALRFALRQRMSVKFLLSYQNPISNLERSSPVRIGATSDRGHKRSNNAPTASDALRRTEAT</sequence>
<evidence type="ECO:0000313" key="2">
    <source>
        <dbReference type="EMBL" id="GBP62513.1"/>
    </source>
</evidence>
<dbReference type="AlphaFoldDB" id="A0A4C1XH67"/>
<keyword evidence="3" id="KW-1185">Reference proteome</keyword>
<reference evidence="2 3" key="1">
    <citation type="journal article" date="2019" name="Commun. Biol.">
        <title>The bagworm genome reveals a unique fibroin gene that provides high tensile strength.</title>
        <authorList>
            <person name="Kono N."/>
            <person name="Nakamura H."/>
            <person name="Ohtoshi R."/>
            <person name="Tomita M."/>
            <person name="Numata K."/>
            <person name="Arakawa K."/>
        </authorList>
    </citation>
    <scope>NUCLEOTIDE SEQUENCE [LARGE SCALE GENOMIC DNA]</scope>
</reference>
<gene>
    <name evidence="2" type="ORF">EVAR_44753_1</name>
</gene>
<feature type="region of interest" description="Disordered" evidence="1">
    <location>
        <begin position="133"/>
        <end position="164"/>
    </location>
</feature>
<organism evidence="2 3">
    <name type="scientific">Eumeta variegata</name>
    <name type="common">Bagworm moth</name>
    <name type="synonym">Eumeta japonica</name>
    <dbReference type="NCBI Taxonomy" id="151549"/>
    <lineage>
        <taxon>Eukaryota</taxon>
        <taxon>Metazoa</taxon>
        <taxon>Ecdysozoa</taxon>
        <taxon>Arthropoda</taxon>
        <taxon>Hexapoda</taxon>
        <taxon>Insecta</taxon>
        <taxon>Pterygota</taxon>
        <taxon>Neoptera</taxon>
        <taxon>Endopterygota</taxon>
        <taxon>Lepidoptera</taxon>
        <taxon>Glossata</taxon>
        <taxon>Ditrysia</taxon>
        <taxon>Tineoidea</taxon>
        <taxon>Psychidae</taxon>
        <taxon>Oiketicinae</taxon>
        <taxon>Eumeta</taxon>
    </lineage>
</organism>
<name>A0A4C1XH67_EUMVA</name>
<accession>A0A4C1XH67</accession>
<protein>
    <submittedName>
        <fullName evidence="2">Uncharacterized protein</fullName>
    </submittedName>
</protein>
<proteinExistence type="predicted"/>
<dbReference type="EMBL" id="BGZK01000842">
    <property type="protein sequence ID" value="GBP62513.1"/>
    <property type="molecule type" value="Genomic_DNA"/>
</dbReference>